<keyword evidence="2" id="KW-0808">Transferase</keyword>
<accession>A0A8S3U7N2</accession>
<dbReference type="GO" id="GO:0016887">
    <property type="term" value="F:ATP hydrolysis activity"/>
    <property type="evidence" value="ECO:0007669"/>
    <property type="project" value="InterPro"/>
</dbReference>
<keyword evidence="3" id="KW-1185">Reference proteome</keyword>
<dbReference type="GO" id="GO:0061630">
    <property type="term" value="F:ubiquitin protein ligase activity"/>
    <property type="evidence" value="ECO:0007669"/>
    <property type="project" value="UniProtKB-EC"/>
</dbReference>
<comment type="caution">
    <text evidence="2">The sequence shown here is derived from an EMBL/GenBank/DDBJ whole genome shotgun (WGS) entry which is preliminary data.</text>
</comment>
<dbReference type="PANTHER" id="PTHR22605:SF16">
    <property type="entry name" value="E3 UBIQUITIN-PROTEIN LIGASE RNF213"/>
    <property type="match status" value="1"/>
</dbReference>
<keyword evidence="1" id="KW-0175">Coiled coil</keyword>
<dbReference type="Proteomes" id="UP000683360">
    <property type="component" value="Unassembled WGS sequence"/>
</dbReference>
<dbReference type="InterPro" id="IPR031248">
    <property type="entry name" value="RNF213"/>
</dbReference>
<organism evidence="2 3">
    <name type="scientific">Mytilus edulis</name>
    <name type="common">Blue mussel</name>
    <dbReference type="NCBI Taxonomy" id="6550"/>
    <lineage>
        <taxon>Eukaryota</taxon>
        <taxon>Metazoa</taxon>
        <taxon>Spiralia</taxon>
        <taxon>Lophotrochozoa</taxon>
        <taxon>Mollusca</taxon>
        <taxon>Bivalvia</taxon>
        <taxon>Autobranchia</taxon>
        <taxon>Pteriomorphia</taxon>
        <taxon>Mytilida</taxon>
        <taxon>Mytiloidea</taxon>
        <taxon>Mytilidae</taxon>
        <taxon>Mytilinae</taxon>
        <taxon>Mytilus</taxon>
    </lineage>
</organism>
<gene>
    <name evidence="2" type="ORF">MEDL_49217</name>
</gene>
<proteinExistence type="predicted"/>
<reference evidence="2" key="1">
    <citation type="submission" date="2021-03" db="EMBL/GenBank/DDBJ databases">
        <authorList>
            <person name="Bekaert M."/>
        </authorList>
    </citation>
    <scope>NUCLEOTIDE SEQUENCE</scope>
</reference>
<evidence type="ECO:0000313" key="2">
    <source>
        <dbReference type="EMBL" id="CAG2236705.1"/>
    </source>
</evidence>
<sequence>MGLPGTLEISGFTKLPVLGFFRISQDFLGYPERQDFSGQHFAGELDTCHELEWLKIVDKSQGSVEVNSLHKLKLSTSMGHIILDFTKQEMEIKEKDRISWYIIIFEQISDVLELRVTEKKEGKILRREYNYEQLHDLQSRLMLVAGKAELGKDDVDRFILVINKKTVEDILAKGLICAISEGKQSEYFMPYSTTFPYWKFFESLHHIACVLGKEIPNAPSEAKQMQLTKMSVFSYQNCQVLEQCHERWLEFIDKKRDDYYVLNYFSIEQMVILQQELVKMGVECEPSNLIYPLLSIIKHDCTKENLVKAMKEAKEELEKMDVDEADDEEKEIPMEDADSEAVIGRFILNMMEAGNSEALAREALKNVTPDQINEGTL</sequence>
<name>A0A8S3U7N2_MYTED</name>
<protein>
    <submittedName>
        <fullName evidence="2">RNF213</fullName>
        <ecNumber evidence="2">2.3.2.27</ecNumber>
    </submittedName>
</protein>
<evidence type="ECO:0000256" key="1">
    <source>
        <dbReference type="SAM" id="Coils"/>
    </source>
</evidence>
<dbReference type="EMBL" id="CAJPWZ010002366">
    <property type="protein sequence ID" value="CAG2236705.1"/>
    <property type="molecule type" value="Genomic_DNA"/>
</dbReference>
<feature type="coiled-coil region" evidence="1">
    <location>
        <begin position="303"/>
        <end position="330"/>
    </location>
</feature>
<dbReference type="AlphaFoldDB" id="A0A8S3U7N2"/>
<dbReference type="OrthoDB" id="6142015at2759"/>
<keyword evidence="2" id="KW-0012">Acyltransferase</keyword>
<evidence type="ECO:0000313" key="3">
    <source>
        <dbReference type="Proteomes" id="UP000683360"/>
    </source>
</evidence>
<dbReference type="PANTHER" id="PTHR22605">
    <property type="entry name" value="RZ-TYPE DOMAIN-CONTAINING PROTEIN"/>
    <property type="match status" value="1"/>
</dbReference>
<dbReference type="EC" id="2.3.2.27" evidence="2"/>